<protein>
    <submittedName>
        <fullName evidence="2">Aminoglycoside phosphotransferase</fullName>
    </submittedName>
</protein>
<dbReference type="AlphaFoldDB" id="A0A4Q2KAR9"/>
<evidence type="ECO:0000259" key="1">
    <source>
        <dbReference type="Pfam" id="PF01636"/>
    </source>
</evidence>
<sequence>MREEKIMAEIIQKTQKKTIYREGKTLVKLFNNEYPKSDVLNEALNTARVEESTTLNVPAVHEVTKVNGEWAIIQDFVEGKTMQQLMEENPDKTGELLNEFVDLQVEVLSQKVPLLSPLKDKMHRKISATKFDKTTRYDLHILLDSLPKHDKLLHGDFNPANVIVSPDGRKFIIDWAHATQGNARCDAARTYLLFKLEGKDDLAEEYLKLFSEKTGIAKVLVQKALPIVAASQTMKAIPEEQAFLEKWVNVVDYE</sequence>
<feature type="domain" description="Aminoglycoside phosphotransferase" evidence="1">
    <location>
        <begin position="23"/>
        <end position="210"/>
    </location>
</feature>
<dbReference type="InterPro" id="IPR002575">
    <property type="entry name" value="Aminoglycoside_PTrfase"/>
</dbReference>
<proteinExistence type="predicted"/>
<name>A0A4Q2KAR9_9FIRM</name>
<evidence type="ECO:0000313" key="2">
    <source>
        <dbReference type="EMBL" id="RXZ61724.1"/>
    </source>
</evidence>
<dbReference type="InterPro" id="IPR051678">
    <property type="entry name" value="AGP_Transferase"/>
</dbReference>
<gene>
    <name evidence="2" type="ORF">ESZ91_04860</name>
</gene>
<dbReference type="RefSeq" id="WP_129224669.1">
    <property type="nucleotide sequence ID" value="NZ_SDOZ01000002.1"/>
</dbReference>
<organism evidence="2 3">
    <name type="scientific">Candidatus Borkfalkia ceftriaxoniphila</name>
    <dbReference type="NCBI Taxonomy" id="2508949"/>
    <lineage>
        <taxon>Bacteria</taxon>
        <taxon>Bacillati</taxon>
        <taxon>Bacillota</taxon>
        <taxon>Clostridia</taxon>
        <taxon>Christensenellales</taxon>
        <taxon>Christensenellaceae</taxon>
        <taxon>Candidatus Borkfalkia</taxon>
    </lineage>
</organism>
<dbReference type="OrthoDB" id="9800774at2"/>
<dbReference type="Pfam" id="PF01636">
    <property type="entry name" value="APH"/>
    <property type="match status" value="1"/>
</dbReference>
<dbReference type="SUPFAM" id="SSF56112">
    <property type="entry name" value="Protein kinase-like (PK-like)"/>
    <property type="match status" value="1"/>
</dbReference>
<dbReference type="InterPro" id="IPR011009">
    <property type="entry name" value="Kinase-like_dom_sf"/>
</dbReference>
<keyword evidence="3" id="KW-1185">Reference proteome</keyword>
<evidence type="ECO:0000313" key="3">
    <source>
        <dbReference type="Proteomes" id="UP000291269"/>
    </source>
</evidence>
<comment type="caution">
    <text evidence="2">The sequence shown here is derived from an EMBL/GenBank/DDBJ whole genome shotgun (WGS) entry which is preliminary data.</text>
</comment>
<keyword evidence="2" id="KW-0808">Transferase</keyword>
<dbReference type="Gene3D" id="3.90.1200.10">
    <property type="match status" value="1"/>
</dbReference>
<accession>A0A4Q2KAR9</accession>
<dbReference type="GO" id="GO:0016740">
    <property type="term" value="F:transferase activity"/>
    <property type="evidence" value="ECO:0007669"/>
    <property type="project" value="UniProtKB-KW"/>
</dbReference>
<dbReference type="EMBL" id="SDOZ01000002">
    <property type="protein sequence ID" value="RXZ61724.1"/>
    <property type="molecule type" value="Genomic_DNA"/>
</dbReference>
<dbReference type="Proteomes" id="UP000291269">
    <property type="component" value="Unassembled WGS sequence"/>
</dbReference>
<reference evidence="2 3" key="1">
    <citation type="journal article" date="2019" name="Gut">
        <title>Antibiotics-induced monodominance of a novel gut bacterial order.</title>
        <authorList>
            <person name="Hildebrand F."/>
            <person name="Moitinho-Silva L."/>
            <person name="Blasche S."/>
            <person name="Jahn M.T."/>
            <person name="Gossmann T.I."/>
            <person name="Heuerta-Cepas J."/>
            <person name="Hercog R."/>
            <person name="Luetge M."/>
            <person name="Bahram M."/>
            <person name="Pryszlak A."/>
            <person name="Alves R.J."/>
            <person name="Waszak S.M."/>
            <person name="Zhu A."/>
            <person name="Ye L."/>
            <person name="Costea P.I."/>
            <person name="Aalvink S."/>
            <person name="Belzer C."/>
            <person name="Forslund S.K."/>
            <person name="Sunagawa S."/>
            <person name="Hentschel U."/>
            <person name="Merten C."/>
            <person name="Patil K.R."/>
            <person name="Benes V."/>
            <person name="Bork P."/>
        </authorList>
    </citation>
    <scope>NUCLEOTIDE SEQUENCE [LARGE SCALE GENOMIC DNA]</scope>
    <source>
        <strain evidence="2 3">HDS1380</strain>
    </source>
</reference>
<dbReference type="PANTHER" id="PTHR21310">
    <property type="entry name" value="AMINOGLYCOSIDE PHOSPHOTRANSFERASE-RELATED-RELATED"/>
    <property type="match status" value="1"/>
</dbReference>